<dbReference type="AlphaFoldDB" id="A0AAV7DXR9"/>
<comment type="caution">
    <text evidence="3">The sequence shown here is derived from an EMBL/GenBank/DDBJ whole genome shotgun (WGS) entry which is preliminary data.</text>
</comment>
<keyword evidence="1" id="KW-0732">Signal</keyword>
<dbReference type="PROSITE" id="PS52045">
    <property type="entry name" value="NEPROSIN_PEP_CD"/>
    <property type="match status" value="1"/>
</dbReference>
<feature type="signal peptide" evidence="1">
    <location>
        <begin position="1"/>
        <end position="23"/>
    </location>
</feature>
<feature type="chain" id="PRO_5043731284" description="Neprosin PEP catalytic domain-containing protein" evidence="1">
    <location>
        <begin position="24"/>
        <end position="406"/>
    </location>
</feature>
<dbReference type="Gene3D" id="3.90.1320.10">
    <property type="entry name" value="Outer-capsid protein sigma 3, large lobe"/>
    <property type="match status" value="1"/>
</dbReference>
<dbReference type="Pfam" id="PF14365">
    <property type="entry name" value="Neprosin_AP"/>
    <property type="match status" value="1"/>
</dbReference>
<evidence type="ECO:0000256" key="1">
    <source>
        <dbReference type="SAM" id="SignalP"/>
    </source>
</evidence>
<dbReference type="InterPro" id="IPR025521">
    <property type="entry name" value="Neprosin_propep"/>
</dbReference>
<keyword evidence="4" id="KW-1185">Reference proteome</keyword>
<dbReference type="InterPro" id="IPR053168">
    <property type="entry name" value="Glutamic_endopeptidase"/>
</dbReference>
<dbReference type="InterPro" id="IPR004314">
    <property type="entry name" value="Neprosin"/>
</dbReference>
<reference evidence="3 4" key="1">
    <citation type="submission" date="2021-07" db="EMBL/GenBank/DDBJ databases">
        <title>The Aristolochia fimbriata genome: insights into angiosperm evolution, floral development and chemical biosynthesis.</title>
        <authorList>
            <person name="Jiao Y."/>
        </authorList>
    </citation>
    <scope>NUCLEOTIDE SEQUENCE [LARGE SCALE GENOMIC DNA]</scope>
    <source>
        <strain evidence="3">IBCAS-2021</strain>
        <tissue evidence="3">Leaf</tissue>
    </source>
</reference>
<dbReference type="PANTHER" id="PTHR31589:SF235">
    <property type="entry name" value="PROTEIN, PUTATIVE (DUF239)-RELATED"/>
    <property type="match status" value="1"/>
</dbReference>
<organism evidence="3 4">
    <name type="scientific">Aristolochia fimbriata</name>
    <name type="common">White veined hardy Dutchman's pipe vine</name>
    <dbReference type="NCBI Taxonomy" id="158543"/>
    <lineage>
        <taxon>Eukaryota</taxon>
        <taxon>Viridiplantae</taxon>
        <taxon>Streptophyta</taxon>
        <taxon>Embryophyta</taxon>
        <taxon>Tracheophyta</taxon>
        <taxon>Spermatophyta</taxon>
        <taxon>Magnoliopsida</taxon>
        <taxon>Magnoliidae</taxon>
        <taxon>Piperales</taxon>
        <taxon>Aristolochiaceae</taxon>
        <taxon>Aristolochia</taxon>
    </lineage>
</organism>
<sequence length="406" mass="46019">MGSVPRDLLLVKAILLLCILTNSFLFNEAKTTLSKDDYLSMKRHLKSMNKPAVKSIEIDNRNIFDCVHINKQPAFDHPLLKNHTVQMKPSSHPRRKDDKISSSSVLDIGLPGEGCPVGTVPIRRATMDDLMSAPSLSQFGKKYAVINDSQVIKASVLRALNHHYATLQANGRQFYGTGATMNLWKPHVGYDQFSLAQFWLTSGPYDQLNSIEAGWIVQPSLFNDNYAHLFAYWTADGYHRTGCYNHKCPGFVQVSRKIPLGARFTPRSTYDGKQYQITLLAFLDIITKNWWLKYENELIGYWPNKLFNSLSRKAENVHWGGEVFASDEFYSPPMGSGHFAEEGYGKASYMKRLQVITRDNRLQDAPDNTRPVVDVPQCYNINDKGRLSGDWRRTFYFGGPGGKCIS</sequence>
<evidence type="ECO:0000259" key="2">
    <source>
        <dbReference type="PROSITE" id="PS52045"/>
    </source>
</evidence>
<dbReference type="Proteomes" id="UP000825729">
    <property type="component" value="Unassembled WGS sequence"/>
</dbReference>
<name>A0AAV7DXR9_ARIFI</name>
<gene>
    <name evidence="3" type="ORF">H6P81_020995</name>
</gene>
<evidence type="ECO:0000313" key="3">
    <source>
        <dbReference type="EMBL" id="KAG9440830.1"/>
    </source>
</evidence>
<dbReference type="PANTHER" id="PTHR31589">
    <property type="entry name" value="PROTEIN, PUTATIVE (DUF239)-RELATED-RELATED"/>
    <property type="match status" value="1"/>
</dbReference>
<protein>
    <recommendedName>
        <fullName evidence="2">Neprosin PEP catalytic domain-containing protein</fullName>
    </recommendedName>
</protein>
<evidence type="ECO:0000313" key="4">
    <source>
        <dbReference type="Proteomes" id="UP000825729"/>
    </source>
</evidence>
<dbReference type="EMBL" id="JAINDJ010000008">
    <property type="protein sequence ID" value="KAG9440830.1"/>
    <property type="molecule type" value="Genomic_DNA"/>
</dbReference>
<accession>A0AAV7DXR9</accession>
<dbReference type="Pfam" id="PF03080">
    <property type="entry name" value="Neprosin"/>
    <property type="match status" value="1"/>
</dbReference>
<feature type="domain" description="Neprosin PEP catalytic" evidence="2">
    <location>
        <begin position="155"/>
        <end position="405"/>
    </location>
</feature>
<proteinExistence type="predicted"/>